<accession>A0A0D7K7D8</accession>
<dbReference type="AlphaFoldDB" id="A0A0D7K7D8"/>
<gene>
    <name evidence="1" type="ORF">RP29_14260</name>
</gene>
<evidence type="ECO:0000313" key="1">
    <source>
        <dbReference type="EMBL" id="KJA09877.1"/>
    </source>
</evidence>
<protein>
    <submittedName>
        <fullName evidence="1">Uncharacterized protein</fullName>
    </submittedName>
</protein>
<dbReference type="Proteomes" id="UP000032566">
    <property type="component" value="Unassembled WGS sequence"/>
</dbReference>
<dbReference type="EMBL" id="JXYQ01000049">
    <property type="protein sequence ID" value="KJA09877.1"/>
    <property type="molecule type" value="Genomic_DNA"/>
</dbReference>
<reference evidence="1 2" key="1">
    <citation type="submission" date="2014-12" db="EMBL/GenBank/DDBJ databases">
        <title>Isolation of bacteria from lake water.</title>
        <authorList>
            <person name="Sheng K.-Y."/>
            <person name="Chin P.-S."/>
            <person name="Chan K.-G."/>
            <person name="Tan G.S."/>
        </authorList>
    </citation>
    <scope>NUCLEOTIDE SEQUENCE [LARGE SCALE GENOMIC DNA]</scope>
    <source>
        <strain evidence="1 2">KY4</strain>
    </source>
</reference>
<dbReference type="PATRIC" id="fig|80878.5.peg.2641"/>
<sequence length="98" mass="10533">MEVAVLLTRNHAASKDLQLVEHAMRHPAMLYSIPQVLLVNSRLSDDLSQHFASLAAEARLPTTELGASVLSGEPIWAAIATMLQTTPPAPEAHRLATA</sequence>
<name>A0A0D7K7D8_9BURK</name>
<organism evidence="1 2">
    <name type="scientific">Acidovorax temperans</name>
    <dbReference type="NCBI Taxonomy" id="80878"/>
    <lineage>
        <taxon>Bacteria</taxon>
        <taxon>Pseudomonadati</taxon>
        <taxon>Pseudomonadota</taxon>
        <taxon>Betaproteobacteria</taxon>
        <taxon>Burkholderiales</taxon>
        <taxon>Comamonadaceae</taxon>
        <taxon>Acidovorax</taxon>
    </lineage>
</organism>
<evidence type="ECO:0000313" key="2">
    <source>
        <dbReference type="Proteomes" id="UP000032566"/>
    </source>
</evidence>
<comment type="caution">
    <text evidence="1">The sequence shown here is derived from an EMBL/GenBank/DDBJ whole genome shotgun (WGS) entry which is preliminary data.</text>
</comment>
<keyword evidence="2" id="KW-1185">Reference proteome</keyword>
<proteinExistence type="predicted"/>